<reference evidence="5" key="2">
    <citation type="submission" date="2023-01" db="EMBL/GenBank/DDBJ databases">
        <authorList>
            <person name="Sun Q."/>
            <person name="Evtushenko L."/>
        </authorList>
    </citation>
    <scope>NUCLEOTIDE SEQUENCE</scope>
    <source>
        <strain evidence="5">VKM Ac-1958</strain>
    </source>
</reference>
<dbReference type="SMART" id="SM00495">
    <property type="entry name" value="ChtBD3"/>
    <property type="match status" value="2"/>
</dbReference>
<organism evidence="5 6">
    <name type="scientific">Microbacterium keratanolyticum</name>
    <dbReference type="NCBI Taxonomy" id="67574"/>
    <lineage>
        <taxon>Bacteria</taxon>
        <taxon>Bacillati</taxon>
        <taxon>Actinomycetota</taxon>
        <taxon>Actinomycetes</taxon>
        <taxon>Micrococcales</taxon>
        <taxon>Microbacteriaceae</taxon>
        <taxon>Microbacterium</taxon>
    </lineage>
</organism>
<dbReference type="SUPFAM" id="SSF51055">
    <property type="entry name" value="Carbohydrate binding domain"/>
    <property type="match status" value="2"/>
</dbReference>
<dbReference type="Proteomes" id="UP001142325">
    <property type="component" value="Unassembled WGS sequence"/>
</dbReference>
<dbReference type="EMBL" id="BSET01000001">
    <property type="protein sequence ID" value="GLK01580.1"/>
    <property type="molecule type" value="Genomic_DNA"/>
</dbReference>
<reference evidence="5" key="1">
    <citation type="journal article" date="2014" name="Int. J. Syst. Evol. Microbiol.">
        <title>Complete genome sequence of Corynebacterium casei LMG S-19264T (=DSM 44701T), isolated from a smear-ripened cheese.</title>
        <authorList>
            <consortium name="US DOE Joint Genome Institute (JGI-PGF)"/>
            <person name="Walter F."/>
            <person name="Albersmeier A."/>
            <person name="Kalinowski J."/>
            <person name="Ruckert C."/>
        </authorList>
    </citation>
    <scope>NUCLEOTIDE SEQUENCE</scope>
    <source>
        <strain evidence="5">VKM Ac-1958</strain>
    </source>
</reference>
<keyword evidence="3" id="KW-0472">Membrane</keyword>
<dbReference type="CDD" id="cd12215">
    <property type="entry name" value="ChiC_BD"/>
    <property type="match status" value="2"/>
</dbReference>
<comment type="caution">
    <text evidence="5">The sequence shown here is derived from an EMBL/GenBank/DDBJ whole genome shotgun (WGS) entry which is preliminary data.</text>
</comment>
<dbReference type="RefSeq" id="WP_204939218.1">
    <property type="nucleotide sequence ID" value="NZ_BAAAUM010000001.1"/>
</dbReference>
<feature type="domain" description="Chitin-binding type-3" evidence="4">
    <location>
        <begin position="459"/>
        <end position="507"/>
    </location>
</feature>
<evidence type="ECO:0000259" key="4">
    <source>
        <dbReference type="SMART" id="SM00495"/>
    </source>
</evidence>
<dbReference type="PANTHER" id="PTHR42976:SF1">
    <property type="entry name" value="GH18 DOMAIN-CONTAINING PROTEIN-RELATED"/>
    <property type="match status" value="1"/>
</dbReference>
<dbReference type="InterPro" id="IPR017853">
    <property type="entry name" value="GH"/>
</dbReference>
<dbReference type="GO" id="GO:0005975">
    <property type="term" value="P:carbohydrate metabolic process"/>
    <property type="evidence" value="ECO:0007669"/>
    <property type="project" value="InterPro"/>
</dbReference>
<dbReference type="Gene3D" id="2.10.10.20">
    <property type="entry name" value="Carbohydrate-binding module superfamily 5/12"/>
    <property type="match status" value="2"/>
</dbReference>
<evidence type="ECO:0000313" key="5">
    <source>
        <dbReference type="EMBL" id="GLK01580.1"/>
    </source>
</evidence>
<keyword evidence="1" id="KW-0378">Hydrolase</keyword>
<dbReference type="InterPro" id="IPR003610">
    <property type="entry name" value="CBM5/12"/>
</dbReference>
<evidence type="ECO:0000313" key="6">
    <source>
        <dbReference type="Proteomes" id="UP001142325"/>
    </source>
</evidence>
<dbReference type="GO" id="GO:0005576">
    <property type="term" value="C:extracellular region"/>
    <property type="evidence" value="ECO:0007669"/>
    <property type="project" value="InterPro"/>
</dbReference>
<dbReference type="GO" id="GO:0004553">
    <property type="term" value="F:hydrolase activity, hydrolyzing O-glycosyl compounds"/>
    <property type="evidence" value="ECO:0007669"/>
    <property type="project" value="InterPro"/>
</dbReference>
<feature type="domain" description="Chitin-binding type-3" evidence="4">
    <location>
        <begin position="390"/>
        <end position="439"/>
    </location>
</feature>
<dbReference type="InterPro" id="IPR036573">
    <property type="entry name" value="CBM_sf_5/12"/>
</dbReference>
<dbReference type="InterPro" id="IPR052750">
    <property type="entry name" value="GH18_Chitinase"/>
</dbReference>
<feature type="transmembrane region" description="Helical" evidence="3">
    <location>
        <begin position="16"/>
        <end position="37"/>
    </location>
</feature>
<evidence type="ECO:0000256" key="3">
    <source>
        <dbReference type="SAM" id="Phobius"/>
    </source>
</evidence>
<keyword evidence="6" id="KW-1185">Reference proteome</keyword>
<sequence>MSVRTGRHPGKRLSPLRVLIGVAVVLAVTGAAIVVPWQLSRTAPITTAGAGPHWFGGYFDVTAAPVSEQPNASDASDTVVLAFIVAQSDMSCVPTWGGAYGLRQAGSELDLDRRVDQMRRDGTHVAVSFGGAINTELASACASVPDLMKAYSAVLDRYDITAIDLDLEGENLADTVAAERRADAVAALQQQREAAGGRLDVWVTLPVATDGLTDEGLQAVRTLLRGGVDLAGVNVMTMNYGTDLNRRSLADVSIEALEATHDQLADIYAELRIGLPAEGAWAVLGATPMIGQNDIASEVFTIDDARELNAFARKAKLARLSMWSLNRDRQCGTNYPDLSVVSDACSGVDQAGLSFAGVLANGFDGERLESDDPAPTPFTPVPDDPATSPYPIWSPETSYSAGVRVVWHGYVYSAKWWVTGGPQPDDPIATADQTSWVLVGPVMPDDEPFALPTLPAGTYPEWSETQAFEKGARVMFEGVGYRAKWWTLGDLPSDGITDRDRSPWALIDEE</sequence>
<feature type="compositionally biased region" description="Pro residues" evidence="2">
    <location>
        <begin position="374"/>
        <end position="383"/>
    </location>
</feature>
<gene>
    <name evidence="5" type="ORF">GCM10017596_12950</name>
</gene>
<keyword evidence="3" id="KW-1133">Transmembrane helix</keyword>
<dbReference type="CDD" id="cd06543">
    <property type="entry name" value="GH18_PF-ChiA-like"/>
    <property type="match status" value="1"/>
</dbReference>
<dbReference type="PANTHER" id="PTHR42976">
    <property type="entry name" value="BIFUNCTIONAL CHITINASE/LYSOZYME-RELATED"/>
    <property type="match status" value="1"/>
</dbReference>
<dbReference type="Gene3D" id="3.20.20.80">
    <property type="entry name" value="Glycosidases"/>
    <property type="match status" value="1"/>
</dbReference>
<dbReference type="AlphaFoldDB" id="A0A9W6M868"/>
<dbReference type="GO" id="GO:0030246">
    <property type="term" value="F:carbohydrate binding"/>
    <property type="evidence" value="ECO:0007669"/>
    <property type="project" value="InterPro"/>
</dbReference>
<keyword evidence="3" id="KW-0812">Transmembrane</keyword>
<protein>
    <submittedName>
        <fullName evidence="5">Exported chitinase</fullName>
    </submittedName>
</protein>
<dbReference type="SUPFAM" id="SSF51445">
    <property type="entry name" value="(Trans)glycosidases"/>
    <property type="match status" value="1"/>
</dbReference>
<name>A0A9W6M868_9MICO</name>
<evidence type="ECO:0000256" key="2">
    <source>
        <dbReference type="SAM" id="MobiDB-lite"/>
    </source>
</evidence>
<proteinExistence type="predicted"/>
<accession>A0A9W6M868</accession>
<evidence type="ECO:0000256" key="1">
    <source>
        <dbReference type="ARBA" id="ARBA00022801"/>
    </source>
</evidence>
<feature type="region of interest" description="Disordered" evidence="2">
    <location>
        <begin position="366"/>
        <end position="387"/>
    </location>
</feature>